<keyword evidence="9" id="KW-1185">Reference proteome</keyword>
<dbReference type="PANTHER" id="PTHR30329:SF21">
    <property type="entry name" value="LIPOPROTEIN YIAD-RELATED"/>
    <property type="match status" value="1"/>
</dbReference>
<dbReference type="Proteomes" id="UP000249375">
    <property type="component" value="Chromosome"/>
</dbReference>
<reference evidence="8 9" key="1">
    <citation type="submission" date="2018-11" db="EMBL/GenBank/DDBJ databases">
        <authorList>
            <person name="Na S.W."/>
            <person name="Baik M."/>
        </authorList>
    </citation>
    <scope>NUCLEOTIDE SEQUENCE [LARGE SCALE GENOMIC DNA]</scope>
    <source>
        <strain evidence="8 9">E39</strain>
    </source>
</reference>
<evidence type="ECO:0000256" key="1">
    <source>
        <dbReference type="ARBA" id="ARBA00004442"/>
    </source>
</evidence>
<accession>A0A5P8E8D4</accession>
<feature type="signal peptide" evidence="6">
    <location>
        <begin position="1"/>
        <end position="19"/>
    </location>
</feature>
<evidence type="ECO:0000256" key="2">
    <source>
        <dbReference type="ARBA" id="ARBA00023136"/>
    </source>
</evidence>
<evidence type="ECO:0000313" key="8">
    <source>
        <dbReference type="EMBL" id="QFQ13216.1"/>
    </source>
</evidence>
<feature type="coiled-coil region" evidence="5">
    <location>
        <begin position="262"/>
        <end position="310"/>
    </location>
</feature>
<keyword evidence="6" id="KW-0732">Signal</keyword>
<feature type="domain" description="OmpA-like" evidence="7">
    <location>
        <begin position="324"/>
        <end position="438"/>
    </location>
</feature>
<dbReference type="OrthoDB" id="1047776at2"/>
<organism evidence="8 9">
    <name type="scientific">Pseudoprevotella muciniphila</name>
    <dbReference type="NCBI Taxonomy" id="2133944"/>
    <lineage>
        <taxon>Bacteria</taxon>
        <taxon>Pseudomonadati</taxon>
        <taxon>Bacteroidota</taxon>
        <taxon>Bacteroidia</taxon>
        <taxon>Bacteroidales</taxon>
        <taxon>Prevotellaceae</taxon>
        <taxon>Pseudoprevotella</taxon>
    </lineage>
</organism>
<evidence type="ECO:0000256" key="4">
    <source>
        <dbReference type="PROSITE-ProRule" id="PRU00473"/>
    </source>
</evidence>
<evidence type="ECO:0000256" key="3">
    <source>
        <dbReference type="ARBA" id="ARBA00023237"/>
    </source>
</evidence>
<evidence type="ECO:0000256" key="5">
    <source>
        <dbReference type="SAM" id="Coils"/>
    </source>
</evidence>
<feature type="chain" id="PRO_5024305500" evidence="6">
    <location>
        <begin position="20"/>
        <end position="438"/>
    </location>
</feature>
<comment type="subcellular location">
    <subcellularLocation>
        <location evidence="1">Cell outer membrane</location>
    </subcellularLocation>
</comment>
<evidence type="ECO:0000256" key="6">
    <source>
        <dbReference type="SAM" id="SignalP"/>
    </source>
</evidence>
<keyword evidence="3" id="KW-0998">Cell outer membrane</keyword>
<name>A0A5P8E8D4_9BACT</name>
<dbReference type="Pfam" id="PF00691">
    <property type="entry name" value="OmpA"/>
    <property type="match status" value="1"/>
</dbReference>
<evidence type="ECO:0000259" key="7">
    <source>
        <dbReference type="PROSITE" id="PS51123"/>
    </source>
</evidence>
<evidence type="ECO:0000313" key="9">
    <source>
        <dbReference type="Proteomes" id="UP000249375"/>
    </source>
</evidence>
<dbReference type="Gene3D" id="3.30.1330.60">
    <property type="entry name" value="OmpA-like domain"/>
    <property type="match status" value="1"/>
</dbReference>
<dbReference type="PROSITE" id="PS51123">
    <property type="entry name" value="OMPA_2"/>
    <property type="match status" value="1"/>
</dbReference>
<gene>
    <name evidence="8" type="ORF">C7Y71_009470</name>
</gene>
<keyword evidence="2 4" id="KW-0472">Membrane</keyword>
<dbReference type="PANTHER" id="PTHR30329">
    <property type="entry name" value="STATOR ELEMENT OF FLAGELLAR MOTOR COMPLEX"/>
    <property type="match status" value="1"/>
</dbReference>
<sequence>MRKLFTVLAVAAIALSASAQRGSFEGNKFTDNWSVGIIGGAQSDIHGLRSSLGHNTVDLRDPVSHPGSFWQRTRPVVGLELSKQWTPILATSIMGTATVNTTPSHTVFDEWGVMVAGKINLVNLFLGYTGAPRFFDVEGVAGIGLSSMRLNDELVRYTDANGRVYGRKITKSENVFEPVTRLGLNFNFNLGESKAWTISLRPAIVYNLGKETYYGFGNGVGRAGDYNSASFDINYAKAELMAGVTYHFKNSNGLHYMSNVQVRDCQAEIDALNARINALRAQLEAKDADIARLNREIADLQKKLNDCLNRKPETKIVEKIVEKKGVDRSRLTTLVHFPINQTTIQASQVPNVERVAAYLKKNPESSVVVEGWASIDGPAANNKRLSEGRAKAVKDMLINKYGIAANRIDARSVGNGILTEYSVPEWNRVSECTIVVKD</sequence>
<dbReference type="InterPro" id="IPR006664">
    <property type="entry name" value="OMP_bac"/>
</dbReference>
<dbReference type="CDD" id="cd07185">
    <property type="entry name" value="OmpA_C-like"/>
    <property type="match status" value="1"/>
</dbReference>
<dbReference type="RefSeq" id="WP_111898094.1">
    <property type="nucleotide sequence ID" value="NZ_CP033459.1"/>
</dbReference>
<dbReference type="PRINTS" id="PR01021">
    <property type="entry name" value="OMPADOMAIN"/>
</dbReference>
<dbReference type="InterPro" id="IPR050330">
    <property type="entry name" value="Bact_OuterMem_StrucFunc"/>
</dbReference>
<protein>
    <submittedName>
        <fullName evidence="8">OmpA family protein</fullName>
    </submittedName>
</protein>
<dbReference type="KEGG" id="alq:C7Y71_009470"/>
<dbReference type="AlphaFoldDB" id="A0A5P8E8D4"/>
<dbReference type="SUPFAM" id="SSF103088">
    <property type="entry name" value="OmpA-like"/>
    <property type="match status" value="1"/>
</dbReference>
<dbReference type="EMBL" id="CP033459">
    <property type="protein sequence ID" value="QFQ13216.1"/>
    <property type="molecule type" value="Genomic_DNA"/>
</dbReference>
<dbReference type="InterPro" id="IPR006665">
    <property type="entry name" value="OmpA-like"/>
</dbReference>
<keyword evidence="5" id="KW-0175">Coiled coil</keyword>
<dbReference type="Gene3D" id="6.10.250.3150">
    <property type="match status" value="1"/>
</dbReference>
<proteinExistence type="predicted"/>
<dbReference type="GO" id="GO:0009279">
    <property type="term" value="C:cell outer membrane"/>
    <property type="evidence" value="ECO:0007669"/>
    <property type="project" value="UniProtKB-SubCell"/>
</dbReference>
<dbReference type="InterPro" id="IPR036737">
    <property type="entry name" value="OmpA-like_sf"/>
</dbReference>